<evidence type="ECO:0000259" key="2">
    <source>
        <dbReference type="Pfam" id="PF01927"/>
    </source>
</evidence>
<feature type="region of interest" description="Disordered" evidence="1">
    <location>
        <begin position="148"/>
        <end position="175"/>
    </location>
</feature>
<gene>
    <name evidence="3" type="ORF">MetMK1DRAFT_00020950</name>
</gene>
<dbReference type="Proteomes" id="UP000003980">
    <property type="component" value="Unassembled WGS sequence"/>
</dbReference>
<reference evidence="3 4" key="1">
    <citation type="submission" date="2012-01" db="EMBL/GenBank/DDBJ databases">
        <title>Improved High-Quality Draft sequence of Metallosphaera yellowstonensis MK1.</title>
        <authorList>
            <consortium name="US DOE Joint Genome Institute"/>
            <person name="Lucas S."/>
            <person name="Han J."/>
            <person name="Cheng J.-F."/>
            <person name="Goodwin L."/>
            <person name="Pitluck S."/>
            <person name="Peters L."/>
            <person name="Teshima H."/>
            <person name="Detter J.C."/>
            <person name="Han C."/>
            <person name="Tapia R."/>
            <person name="Land M."/>
            <person name="Hauser L."/>
            <person name="Kyrpides N."/>
            <person name="Kozubal M."/>
            <person name="Macur R.E."/>
            <person name="Jay Z."/>
            <person name="Inskeep W."/>
            <person name="Woyke T."/>
        </authorList>
    </citation>
    <scope>NUCLEOTIDE SEQUENCE [LARGE SCALE GENOMIC DNA]</scope>
    <source>
        <strain evidence="3 4">MK1</strain>
    </source>
</reference>
<dbReference type="RefSeq" id="WP_009073308.1">
    <property type="nucleotide sequence ID" value="NZ_JH597768.1"/>
</dbReference>
<evidence type="ECO:0000256" key="1">
    <source>
        <dbReference type="SAM" id="MobiDB-lite"/>
    </source>
</evidence>
<feature type="domain" description="Mut7-C RNAse" evidence="2">
    <location>
        <begin position="3"/>
        <end position="134"/>
    </location>
</feature>
<organism evidence="3 4">
    <name type="scientific">Metallosphaera yellowstonensis MK1</name>
    <dbReference type="NCBI Taxonomy" id="671065"/>
    <lineage>
        <taxon>Archaea</taxon>
        <taxon>Thermoproteota</taxon>
        <taxon>Thermoprotei</taxon>
        <taxon>Sulfolobales</taxon>
        <taxon>Sulfolobaceae</taxon>
        <taxon>Metallosphaera</taxon>
    </lineage>
</organism>
<dbReference type="SUPFAM" id="SSF88723">
    <property type="entry name" value="PIN domain-like"/>
    <property type="match status" value="1"/>
</dbReference>
<dbReference type="PANTHER" id="PTHR39081">
    <property type="entry name" value="MUT7-C DOMAIN-CONTAINING PROTEIN"/>
    <property type="match status" value="1"/>
</dbReference>
<dbReference type="PANTHER" id="PTHR39081:SF1">
    <property type="entry name" value="MUT7-C RNASE DOMAIN-CONTAINING PROTEIN"/>
    <property type="match status" value="1"/>
</dbReference>
<sequence length="175" mass="20296">MTQKFIVDAMLGKLARWLRILGYDTLYYKDAEDWRIVKRAEEDKRIVVTRDRGLCNRARKRGVECFLVVPDTEVERTLAELAVKYGLYLDVNPEASRCTECNGILEKRDKNLWRCTRCGKEYWKGRHWDTITEVLIKAQALMESYGTAGNSRVRSGKGKIAGEDSSERHKEETET</sequence>
<dbReference type="eggNOG" id="arCOG04290">
    <property type="taxonomic scope" value="Archaea"/>
</dbReference>
<dbReference type="AlphaFoldDB" id="H2C6B8"/>
<evidence type="ECO:0000313" key="3">
    <source>
        <dbReference type="EMBL" id="EHP69345.1"/>
    </source>
</evidence>
<dbReference type="Gene3D" id="3.40.50.1010">
    <property type="entry name" value="5'-nuclease"/>
    <property type="match status" value="1"/>
</dbReference>
<dbReference type="OrthoDB" id="1266at2157"/>
<accession>H2C6B8</accession>
<proteinExistence type="predicted"/>
<dbReference type="HOGENOM" id="CLU_112469_1_0_2"/>
<keyword evidence="4" id="KW-1185">Reference proteome</keyword>
<dbReference type="Pfam" id="PF01927">
    <property type="entry name" value="Mut7-C"/>
    <property type="match status" value="1"/>
</dbReference>
<feature type="compositionally biased region" description="Basic and acidic residues" evidence="1">
    <location>
        <begin position="160"/>
        <end position="175"/>
    </location>
</feature>
<name>H2C6B8_9CREN</name>
<evidence type="ECO:0000313" key="4">
    <source>
        <dbReference type="Proteomes" id="UP000003980"/>
    </source>
</evidence>
<dbReference type="InterPro" id="IPR002782">
    <property type="entry name" value="Mut7-C_RNAse_dom"/>
</dbReference>
<protein>
    <recommendedName>
        <fullName evidence="2">Mut7-C RNAse domain-containing protein</fullName>
    </recommendedName>
</protein>
<dbReference type="InterPro" id="IPR029060">
    <property type="entry name" value="PIN-like_dom_sf"/>
</dbReference>
<dbReference type="STRING" id="671065.MetMK1DRAFT_00020950"/>
<dbReference type="EMBL" id="JH597768">
    <property type="protein sequence ID" value="EHP69345.1"/>
    <property type="molecule type" value="Genomic_DNA"/>
</dbReference>